<gene>
    <name evidence="3" type="ORF">HF878_10400</name>
</gene>
<organism evidence="3 4">
    <name type="scientific">Selenomonas bovis</name>
    <dbReference type="NCBI Taxonomy" id="416586"/>
    <lineage>
        <taxon>Bacteria</taxon>
        <taxon>Bacillati</taxon>
        <taxon>Bacillota</taxon>
        <taxon>Negativicutes</taxon>
        <taxon>Selenomonadales</taxon>
        <taxon>Selenomonadaceae</taxon>
        <taxon>Selenomonas</taxon>
    </lineage>
</organism>
<dbReference type="EMBL" id="JABAFA010000067">
    <property type="protein sequence ID" value="NMD99857.1"/>
    <property type="molecule type" value="Genomic_DNA"/>
</dbReference>
<dbReference type="PANTHER" id="PTHR46609:SF6">
    <property type="entry name" value="EXONUCLEASE, PHAGE-TYPE_RECB, C-TERMINAL DOMAIN-CONTAINING PROTEIN-RELATED"/>
    <property type="match status" value="1"/>
</dbReference>
<dbReference type="SUPFAM" id="SSF52980">
    <property type="entry name" value="Restriction endonuclease-like"/>
    <property type="match status" value="1"/>
</dbReference>
<dbReference type="GO" id="GO:0004519">
    <property type="term" value="F:endonuclease activity"/>
    <property type="evidence" value="ECO:0007669"/>
    <property type="project" value="UniProtKB-KW"/>
</dbReference>
<dbReference type="NCBIfam" id="TIGR03033">
    <property type="entry name" value="phage_rel_nuc"/>
    <property type="match status" value="1"/>
</dbReference>
<dbReference type="InterPro" id="IPR011604">
    <property type="entry name" value="PDDEXK-like_dom_sf"/>
</dbReference>
<proteinExistence type="predicted"/>
<keyword evidence="3" id="KW-0378">Hydrolase</keyword>
<evidence type="ECO:0000259" key="2">
    <source>
        <dbReference type="Pfam" id="PF09588"/>
    </source>
</evidence>
<dbReference type="InterPro" id="IPR019080">
    <property type="entry name" value="YqaJ_viral_recombinase"/>
</dbReference>
<dbReference type="Proteomes" id="UP000543804">
    <property type="component" value="Unassembled WGS sequence"/>
</dbReference>
<keyword evidence="4" id="KW-1185">Reference proteome</keyword>
<dbReference type="RefSeq" id="WP_170078055.1">
    <property type="nucleotide sequence ID" value="NZ_JABAFA010000067.1"/>
</dbReference>
<evidence type="ECO:0000313" key="4">
    <source>
        <dbReference type="Proteomes" id="UP000543804"/>
    </source>
</evidence>
<dbReference type="AlphaFoldDB" id="A0A848BF92"/>
<dbReference type="Gene3D" id="3.90.320.10">
    <property type="match status" value="1"/>
</dbReference>
<keyword evidence="3" id="KW-0540">Nuclease</keyword>
<feature type="domain" description="YqaJ viral recombinase" evidence="2">
    <location>
        <begin position="18"/>
        <end position="151"/>
    </location>
</feature>
<dbReference type="InterPro" id="IPR051703">
    <property type="entry name" value="NF-kappa-B_Signaling_Reg"/>
</dbReference>
<dbReference type="InterPro" id="IPR017482">
    <property type="entry name" value="Lambda-type_endonuclease"/>
</dbReference>
<evidence type="ECO:0000313" key="3">
    <source>
        <dbReference type="EMBL" id="NMD99857.1"/>
    </source>
</evidence>
<dbReference type="Pfam" id="PF09588">
    <property type="entry name" value="YqaJ"/>
    <property type="match status" value="1"/>
</dbReference>
<sequence length="316" mass="35805">MSTKMIMTVNEMQDRAAWLKMRTQGIGGSDAGTIVGLNPWKSKYELWLEKTGQVVPEDISDREPVYWGNRLEDVVAQEFTRQTGKRVRRHGMVQDEEHPFLFANVDRMVAGEKAGLECKTANGFKASLWEGDEVPASYYCQCQHYMLVTGLPVWYIACLVGGQHYVWKTIQRNEEDIQTLLEMEKAFWKCVADRVPPEVDGSASCTEALAERFRGGVAESIELPSWAVAEVEAIRQLEAQKKELDAKIAASKNRLKELMGDHETAVWGTEDEGGRITWKTQKGRTSIDSKRLKADHPDIFDAYSKVGKQIRVFRIA</sequence>
<reference evidence="3 4" key="1">
    <citation type="submission" date="2020-04" db="EMBL/GenBank/DDBJ databases">
        <authorList>
            <person name="Hitch T.C.A."/>
            <person name="Wylensek D."/>
            <person name="Clavel T."/>
        </authorList>
    </citation>
    <scope>NUCLEOTIDE SEQUENCE [LARGE SCALE GENOMIC DNA]</scope>
    <source>
        <strain evidence="3 4">PG-130-P53-12</strain>
    </source>
</reference>
<keyword evidence="3" id="KW-0255">Endonuclease</keyword>
<evidence type="ECO:0000256" key="1">
    <source>
        <dbReference type="SAM" id="Coils"/>
    </source>
</evidence>
<keyword evidence="1" id="KW-0175">Coiled coil</keyword>
<name>A0A848BF92_9FIRM</name>
<feature type="coiled-coil region" evidence="1">
    <location>
        <begin position="227"/>
        <end position="261"/>
    </location>
</feature>
<dbReference type="InterPro" id="IPR011335">
    <property type="entry name" value="Restrct_endonuc-II-like"/>
</dbReference>
<dbReference type="PANTHER" id="PTHR46609">
    <property type="entry name" value="EXONUCLEASE, PHAGE-TYPE/RECB, C-TERMINAL DOMAIN-CONTAINING PROTEIN"/>
    <property type="match status" value="1"/>
</dbReference>
<comment type="caution">
    <text evidence="3">The sequence shown here is derived from an EMBL/GenBank/DDBJ whole genome shotgun (WGS) entry which is preliminary data.</text>
</comment>
<accession>A0A848BF92</accession>
<protein>
    <submittedName>
        <fullName evidence="3">Endonuclease</fullName>
    </submittedName>
</protein>